<dbReference type="Proteomes" id="UP000254387">
    <property type="component" value="Unassembled WGS sequence"/>
</dbReference>
<dbReference type="PROSITE" id="PS01124">
    <property type="entry name" value="HTH_ARAC_FAMILY_2"/>
    <property type="match status" value="1"/>
</dbReference>
<evidence type="ECO:0000313" key="8">
    <source>
        <dbReference type="Proteomes" id="UP000254938"/>
    </source>
</evidence>
<dbReference type="SMART" id="SM00342">
    <property type="entry name" value="HTH_ARAC"/>
    <property type="match status" value="1"/>
</dbReference>
<gene>
    <name evidence="6" type="ORF">NCTC5053_00985</name>
    <name evidence="5" type="ORF">NCTC9140_04638</name>
</gene>
<reference evidence="7 8" key="1">
    <citation type="submission" date="2018-06" db="EMBL/GenBank/DDBJ databases">
        <authorList>
            <consortium name="Pathogen Informatics"/>
            <person name="Doyle S."/>
        </authorList>
    </citation>
    <scope>NUCLEOTIDE SEQUENCE [LARGE SCALE GENOMIC DNA]</scope>
    <source>
        <strain evidence="6 7">NCTC5053</strain>
        <strain evidence="5 8">NCTC9140</strain>
    </source>
</reference>
<evidence type="ECO:0000256" key="2">
    <source>
        <dbReference type="ARBA" id="ARBA00023125"/>
    </source>
</evidence>
<evidence type="ECO:0000256" key="1">
    <source>
        <dbReference type="ARBA" id="ARBA00023015"/>
    </source>
</evidence>
<name>A0A377ZX08_KLEPN</name>
<dbReference type="Proteomes" id="UP000254938">
    <property type="component" value="Unassembled WGS sequence"/>
</dbReference>
<protein>
    <submittedName>
        <fullName evidence="6">Rhamnose utilization AraC family transcriptional regulator</fullName>
    </submittedName>
</protein>
<dbReference type="InterPro" id="IPR018060">
    <property type="entry name" value="HTH_AraC"/>
</dbReference>
<keyword evidence="3" id="KW-0804">Transcription</keyword>
<keyword evidence="2" id="KW-0238">DNA-binding</keyword>
<dbReference type="AlphaFoldDB" id="A0A377ZX08"/>
<dbReference type="Pfam" id="PF12833">
    <property type="entry name" value="HTH_18"/>
    <property type="match status" value="1"/>
</dbReference>
<evidence type="ECO:0000259" key="4">
    <source>
        <dbReference type="PROSITE" id="PS01124"/>
    </source>
</evidence>
<feature type="domain" description="HTH araC/xylS-type" evidence="4">
    <location>
        <begin position="92"/>
        <end position="189"/>
    </location>
</feature>
<dbReference type="EMBL" id="UGMN01000004">
    <property type="protein sequence ID" value="STU88348.1"/>
    <property type="molecule type" value="Genomic_DNA"/>
</dbReference>
<dbReference type="GO" id="GO:0043565">
    <property type="term" value="F:sequence-specific DNA binding"/>
    <property type="evidence" value="ECO:0007669"/>
    <property type="project" value="InterPro"/>
</dbReference>
<evidence type="ECO:0000256" key="3">
    <source>
        <dbReference type="ARBA" id="ARBA00023163"/>
    </source>
</evidence>
<sequence>MSLFDENNIISRFILSAINGRKKHGEHIHFKVGEIDAIQNIMHVIISEIYSNNHLKEIRVNFLVGLLMTELLSNVQASDYHINGSYNESLAMAVLRYIDTDYKTASLKEISCRLNQPNYKVSKLIKDFTGKNFSDLLVEKRLDVLIHLLKHTNHSIIDVINMTGYENASHCYKVFKEKYNMSIKEYRDLNS</sequence>
<evidence type="ECO:0000313" key="7">
    <source>
        <dbReference type="Proteomes" id="UP000254387"/>
    </source>
</evidence>
<proteinExistence type="predicted"/>
<keyword evidence="1" id="KW-0805">Transcription regulation</keyword>
<organism evidence="6 7">
    <name type="scientific">Klebsiella pneumoniae</name>
    <dbReference type="NCBI Taxonomy" id="573"/>
    <lineage>
        <taxon>Bacteria</taxon>
        <taxon>Pseudomonadati</taxon>
        <taxon>Pseudomonadota</taxon>
        <taxon>Gammaproteobacteria</taxon>
        <taxon>Enterobacterales</taxon>
        <taxon>Enterobacteriaceae</taxon>
        <taxon>Klebsiella/Raoultella group</taxon>
        <taxon>Klebsiella</taxon>
        <taxon>Klebsiella pneumoniae complex</taxon>
    </lineage>
</organism>
<dbReference type="PANTHER" id="PTHR43280">
    <property type="entry name" value="ARAC-FAMILY TRANSCRIPTIONAL REGULATOR"/>
    <property type="match status" value="1"/>
</dbReference>
<dbReference type="EMBL" id="UGKQ01000007">
    <property type="protein sequence ID" value="STS82886.1"/>
    <property type="molecule type" value="Genomic_DNA"/>
</dbReference>
<dbReference type="InterPro" id="IPR009057">
    <property type="entry name" value="Homeodomain-like_sf"/>
</dbReference>
<accession>A0A377ZX08</accession>
<evidence type="ECO:0000313" key="6">
    <source>
        <dbReference type="EMBL" id="STU88348.1"/>
    </source>
</evidence>
<dbReference type="SUPFAM" id="SSF46689">
    <property type="entry name" value="Homeodomain-like"/>
    <property type="match status" value="1"/>
</dbReference>
<dbReference type="PANTHER" id="PTHR43280:SF2">
    <property type="entry name" value="HTH-TYPE TRANSCRIPTIONAL REGULATOR EXSA"/>
    <property type="match status" value="1"/>
</dbReference>
<dbReference type="Gene3D" id="1.10.10.60">
    <property type="entry name" value="Homeodomain-like"/>
    <property type="match status" value="1"/>
</dbReference>
<dbReference type="GO" id="GO:0003700">
    <property type="term" value="F:DNA-binding transcription factor activity"/>
    <property type="evidence" value="ECO:0007669"/>
    <property type="project" value="InterPro"/>
</dbReference>
<evidence type="ECO:0000313" key="5">
    <source>
        <dbReference type="EMBL" id="STS82886.1"/>
    </source>
</evidence>